<organism evidence="3 4">
    <name type="scientific">Vagococcus elongatus</name>
    <dbReference type="NCBI Taxonomy" id="180344"/>
    <lineage>
        <taxon>Bacteria</taxon>
        <taxon>Bacillati</taxon>
        <taxon>Bacillota</taxon>
        <taxon>Bacilli</taxon>
        <taxon>Lactobacillales</taxon>
        <taxon>Enterococcaceae</taxon>
        <taxon>Vagococcus</taxon>
    </lineage>
</organism>
<sequence>MFIGYDEDYFSIVRFFISWILMFVFTILVLVFKIKRKNAQRVKTDKTGAFDSINTLRFYEDRIVMENKSIRSRGELKYDQFHALMESKEYFIFYFTANQASLIKKQDIKNLDEFKNFIYEKFRGNYKSI</sequence>
<gene>
    <name evidence="3" type="ORF">CBF29_08415</name>
</gene>
<proteinExistence type="predicted"/>
<keyword evidence="1" id="KW-1133">Transmembrane helix</keyword>
<dbReference type="AlphaFoldDB" id="A0A430ATF6"/>
<keyword evidence="1" id="KW-0472">Membrane</keyword>
<accession>A0A430ATF6</accession>
<evidence type="ECO:0000313" key="3">
    <source>
        <dbReference type="EMBL" id="RSU11327.1"/>
    </source>
</evidence>
<feature type="domain" description="YcxB-like C-terminal" evidence="2">
    <location>
        <begin position="58"/>
        <end position="118"/>
    </location>
</feature>
<feature type="transmembrane region" description="Helical" evidence="1">
    <location>
        <begin position="12"/>
        <end position="32"/>
    </location>
</feature>
<dbReference type="InterPro" id="IPR025588">
    <property type="entry name" value="YcxB-like_C"/>
</dbReference>
<dbReference type="Pfam" id="PF14317">
    <property type="entry name" value="YcxB"/>
    <property type="match status" value="1"/>
</dbReference>
<evidence type="ECO:0000259" key="2">
    <source>
        <dbReference type="Pfam" id="PF14317"/>
    </source>
</evidence>
<dbReference type="Proteomes" id="UP000287605">
    <property type="component" value="Unassembled WGS sequence"/>
</dbReference>
<keyword evidence="4" id="KW-1185">Reference proteome</keyword>
<evidence type="ECO:0000313" key="4">
    <source>
        <dbReference type="Proteomes" id="UP000287605"/>
    </source>
</evidence>
<comment type="caution">
    <text evidence="3">The sequence shown here is derived from an EMBL/GenBank/DDBJ whole genome shotgun (WGS) entry which is preliminary data.</text>
</comment>
<evidence type="ECO:0000256" key="1">
    <source>
        <dbReference type="SAM" id="Phobius"/>
    </source>
</evidence>
<name>A0A430ATF6_9ENTE</name>
<dbReference type="EMBL" id="NGKA01000011">
    <property type="protein sequence ID" value="RSU11327.1"/>
    <property type="molecule type" value="Genomic_DNA"/>
</dbReference>
<keyword evidence="1" id="KW-0812">Transmembrane</keyword>
<protein>
    <recommendedName>
        <fullName evidence="2">YcxB-like C-terminal domain-containing protein</fullName>
    </recommendedName>
</protein>
<reference evidence="3 4" key="1">
    <citation type="submission" date="2017-05" db="EMBL/GenBank/DDBJ databases">
        <title>Vagococcus spp. assemblies.</title>
        <authorList>
            <person name="Gulvik C.A."/>
        </authorList>
    </citation>
    <scope>NUCLEOTIDE SEQUENCE [LARGE SCALE GENOMIC DNA]</scope>
    <source>
        <strain evidence="3 4">CCUG 51432</strain>
    </source>
</reference>